<evidence type="ECO:0000313" key="4">
    <source>
        <dbReference type="Proteomes" id="UP000433652"/>
    </source>
</evidence>
<dbReference type="InterPro" id="IPR001568">
    <property type="entry name" value="RNase_T2-like"/>
</dbReference>
<keyword evidence="4" id="KW-1185">Reference proteome</keyword>
<dbReference type="AlphaFoldDB" id="A0A6I4SWN8"/>
<protein>
    <submittedName>
        <fullName evidence="3">Ribonuclease T</fullName>
    </submittedName>
</protein>
<dbReference type="GO" id="GO:0003723">
    <property type="term" value="F:RNA binding"/>
    <property type="evidence" value="ECO:0007669"/>
    <property type="project" value="InterPro"/>
</dbReference>
<dbReference type="Gene3D" id="3.90.730.10">
    <property type="entry name" value="Ribonuclease T2-like"/>
    <property type="match status" value="1"/>
</dbReference>
<dbReference type="Proteomes" id="UP000433652">
    <property type="component" value="Unassembled WGS sequence"/>
</dbReference>
<accession>A0A6I4SWN8</accession>
<dbReference type="PANTHER" id="PTHR11240">
    <property type="entry name" value="RIBONUCLEASE T2"/>
    <property type="match status" value="1"/>
</dbReference>
<dbReference type="GO" id="GO:0033897">
    <property type="term" value="F:ribonuclease T2 activity"/>
    <property type="evidence" value="ECO:0007669"/>
    <property type="project" value="InterPro"/>
</dbReference>
<proteinExistence type="inferred from homology"/>
<dbReference type="EMBL" id="WTYM01000052">
    <property type="protein sequence ID" value="MXO60421.1"/>
    <property type="molecule type" value="Genomic_DNA"/>
</dbReference>
<comment type="caution">
    <text evidence="3">The sequence shown here is derived from an EMBL/GenBank/DDBJ whole genome shotgun (WGS) entry which is preliminary data.</text>
</comment>
<reference evidence="3 4" key="1">
    <citation type="submission" date="2019-12" db="EMBL/GenBank/DDBJ databases">
        <title>Genomic-based taxomic classification of the family Erythrobacteraceae.</title>
        <authorList>
            <person name="Xu L."/>
        </authorList>
    </citation>
    <scope>NUCLEOTIDE SEQUENCE [LARGE SCALE GENOMIC DNA]</scope>
    <source>
        <strain evidence="3 4">MCCC 1K01500</strain>
    </source>
</reference>
<evidence type="ECO:0000256" key="1">
    <source>
        <dbReference type="ARBA" id="ARBA00007469"/>
    </source>
</evidence>
<dbReference type="Pfam" id="PF00445">
    <property type="entry name" value="Ribonuclease_T2"/>
    <property type="match status" value="1"/>
</dbReference>
<evidence type="ECO:0000313" key="3">
    <source>
        <dbReference type="EMBL" id="MXO60421.1"/>
    </source>
</evidence>
<evidence type="ECO:0000256" key="2">
    <source>
        <dbReference type="RuleBase" id="RU004328"/>
    </source>
</evidence>
<sequence>MAAVLAPAPAVAQAYQCQVPKGAIALPAPESGEEVRTRVTGYTLAASWSPEYCRTRTPSQADARQCSGKQGRFGMILHGLWPEGADRSPQWCRTERQPGEADLRQNLCATPSVKLLGHEWARHGSCMAQSPAAYFTIQRVLWDNVRWPDFDRLSRRRNLDAGAVRQAIAQANPRWSASQIGLELNPRGWLEGVRLCFNLQFKAVACPKWQLGPGDAAKVSIWRGL</sequence>
<comment type="similarity">
    <text evidence="1 2">Belongs to the RNase T2 family.</text>
</comment>
<dbReference type="GO" id="GO:0006401">
    <property type="term" value="P:RNA catabolic process"/>
    <property type="evidence" value="ECO:0007669"/>
    <property type="project" value="TreeGrafter"/>
</dbReference>
<dbReference type="SUPFAM" id="SSF55895">
    <property type="entry name" value="Ribonuclease Rh-like"/>
    <property type="match status" value="1"/>
</dbReference>
<dbReference type="InterPro" id="IPR036430">
    <property type="entry name" value="RNase_T2-like_sf"/>
</dbReference>
<name>A0A6I4SWN8_9SPHN</name>
<gene>
    <name evidence="3" type="ORF">GRI89_12825</name>
</gene>
<dbReference type="PANTHER" id="PTHR11240:SF22">
    <property type="entry name" value="RIBONUCLEASE T2"/>
    <property type="match status" value="1"/>
</dbReference>
<organism evidence="3 4">
    <name type="scientific">Croceibacterium salegens</name>
    <dbReference type="NCBI Taxonomy" id="1737568"/>
    <lineage>
        <taxon>Bacteria</taxon>
        <taxon>Pseudomonadati</taxon>
        <taxon>Pseudomonadota</taxon>
        <taxon>Alphaproteobacteria</taxon>
        <taxon>Sphingomonadales</taxon>
        <taxon>Erythrobacteraceae</taxon>
        <taxon>Croceibacterium</taxon>
    </lineage>
</organism>